<dbReference type="Pfam" id="PF07690">
    <property type="entry name" value="MFS_1"/>
    <property type="match status" value="1"/>
</dbReference>
<dbReference type="EMBL" id="MFZI01000038">
    <property type="protein sequence ID" value="OGK20259.1"/>
    <property type="molecule type" value="Genomic_DNA"/>
</dbReference>
<feature type="transmembrane region" description="Helical" evidence="4">
    <location>
        <begin position="143"/>
        <end position="160"/>
    </location>
</feature>
<feature type="transmembrane region" description="Helical" evidence="4">
    <location>
        <begin position="165"/>
        <end position="184"/>
    </location>
</feature>
<dbReference type="PANTHER" id="PTHR23518:SF2">
    <property type="entry name" value="MAJOR FACILITATOR SUPERFAMILY TRANSPORTER"/>
    <property type="match status" value="1"/>
</dbReference>
<dbReference type="Gene3D" id="1.20.1250.20">
    <property type="entry name" value="MFS general substrate transporter like domains"/>
    <property type="match status" value="2"/>
</dbReference>
<feature type="transmembrane region" description="Helical" evidence="4">
    <location>
        <begin position="241"/>
        <end position="258"/>
    </location>
</feature>
<accession>A0A1F7GMT0</accession>
<evidence type="ECO:0000256" key="1">
    <source>
        <dbReference type="ARBA" id="ARBA00022692"/>
    </source>
</evidence>
<name>A0A1F7GMT0_9BACT</name>
<organism evidence="6 7">
    <name type="scientific">Candidatus Roizmanbacteria bacterium RIFCSPHIGHO2_01_FULL_39_8</name>
    <dbReference type="NCBI Taxonomy" id="1802033"/>
    <lineage>
        <taxon>Bacteria</taxon>
        <taxon>Candidatus Roizmaniibacteriota</taxon>
    </lineage>
</organism>
<comment type="caution">
    <text evidence="6">The sequence shown here is derived from an EMBL/GenBank/DDBJ whole genome shotgun (WGS) entry which is preliminary data.</text>
</comment>
<dbReference type="AlphaFoldDB" id="A0A1F7GMT0"/>
<dbReference type="GO" id="GO:0022857">
    <property type="term" value="F:transmembrane transporter activity"/>
    <property type="evidence" value="ECO:0007669"/>
    <property type="project" value="InterPro"/>
</dbReference>
<dbReference type="SUPFAM" id="SSF103473">
    <property type="entry name" value="MFS general substrate transporter"/>
    <property type="match status" value="1"/>
</dbReference>
<evidence type="ECO:0000256" key="2">
    <source>
        <dbReference type="ARBA" id="ARBA00022989"/>
    </source>
</evidence>
<feature type="transmembrane region" description="Helical" evidence="4">
    <location>
        <begin position="324"/>
        <end position="351"/>
    </location>
</feature>
<sequence>MRPKSKDNSIKIFALASFLHDMGSDIVFSVWPVFVTQVLGANMSILGLIDGVGDALVSISQAVSGYLSDRWGKRKIFVWVGYLFGGVARIGYALSPSWQWLIPFRMLDRSGKIRGSPRDAIVSDLSTNADRGRNFGLLRAMDNLGAVFGILISLFFLKYLGYTKLFLFAAIPSFIAVVMLILFTKEAGQEKRIFKGLSFASFDRNLKTYMFLSALFSLGSFSYSFLIVASQRSGIHIESVIGLYLLFTLVASIFSYPFGKLSDSIGRKKILYLSFLCWGLTTLLFIIWNTYLGLILAFILYGLHRAALEPVQKTMVAEFSEKTVVASTLGAFQMVIGLCALPASILAGILWDTISPQAPFYLSLFLTAIAGILLTRVRETKKSSSP</sequence>
<evidence type="ECO:0000256" key="4">
    <source>
        <dbReference type="SAM" id="Phobius"/>
    </source>
</evidence>
<feature type="transmembrane region" description="Helical" evidence="4">
    <location>
        <begin position="357"/>
        <end position="375"/>
    </location>
</feature>
<keyword evidence="3 4" id="KW-0472">Membrane</keyword>
<dbReference type="InterPro" id="IPR020846">
    <property type="entry name" value="MFS_dom"/>
</dbReference>
<dbReference type="PROSITE" id="PS50850">
    <property type="entry name" value="MFS"/>
    <property type="match status" value="1"/>
</dbReference>
<evidence type="ECO:0000313" key="6">
    <source>
        <dbReference type="EMBL" id="OGK20259.1"/>
    </source>
</evidence>
<reference evidence="6 7" key="1">
    <citation type="journal article" date="2016" name="Nat. Commun.">
        <title>Thousands of microbial genomes shed light on interconnected biogeochemical processes in an aquifer system.</title>
        <authorList>
            <person name="Anantharaman K."/>
            <person name="Brown C.T."/>
            <person name="Hug L.A."/>
            <person name="Sharon I."/>
            <person name="Castelle C.J."/>
            <person name="Probst A.J."/>
            <person name="Thomas B.C."/>
            <person name="Singh A."/>
            <person name="Wilkins M.J."/>
            <person name="Karaoz U."/>
            <person name="Brodie E.L."/>
            <person name="Williams K.H."/>
            <person name="Hubbard S.S."/>
            <person name="Banfield J.F."/>
        </authorList>
    </citation>
    <scope>NUCLEOTIDE SEQUENCE [LARGE SCALE GENOMIC DNA]</scope>
</reference>
<feature type="transmembrane region" description="Helical" evidence="4">
    <location>
        <begin position="270"/>
        <end position="303"/>
    </location>
</feature>
<keyword evidence="1 4" id="KW-0812">Transmembrane</keyword>
<protein>
    <recommendedName>
        <fullName evidence="5">Major facilitator superfamily (MFS) profile domain-containing protein</fullName>
    </recommendedName>
</protein>
<dbReference type="InterPro" id="IPR036259">
    <property type="entry name" value="MFS_trans_sf"/>
</dbReference>
<evidence type="ECO:0000256" key="3">
    <source>
        <dbReference type="ARBA" id="ARBA00023136"/>
    </source>
</evidence>
<feature type="domain" description="Major facilitator superfamily (MFS) profile" evidence="5">
    <location>
        <begin position="9"/>
        <end position="382"/>
    </location>
</feature>
<keyword evidence="2 4" id="KW-1133">Transmembrane helix</keyword>
<dbReference type="InterPro" id="IPR011701">
    <property type="entry name" value="MFS"/>
</dbReference>
<dbReference type="Proteomes" id="UP000177026">
    <property type="component" value="Unassembled WGS sequence"/>
</dbReference>
<feature type="transmembrane region" description="Helical" evidence="4">
    <location>
        <begin position="76"/>
        <end position="94"/>
    </location>
</feature>
<dbReference type="CDD" id="cd17370">
    <property type="entry name" value="MFS_MJ1317_like"/>
    <property type="match status" value="1"/>
</dbReference>
<feature type="transmembrane region" description="Helical" evidence="4">
    <location>
        <begin position="43"/>
        <end position="64"/>
    </location>
</feature>
<dbReference type="PANTHER" id="PTHR23518">
    <property type="entry name" value="C-METHYLTRANSFERASE"/>
    <property type="match status" value="1"/>
</dbReference>
<evidence type="ECO:0000313" key="7">
    <source>
        <dbReference type="Proteomes" id="UP000177026"/>
    </source>
</evidence>
<evidence type="ECO:0000259" key="5">
    <source>
        <dbReference type="PROSITE" id="PS50850"/>
    </source>
</evidence>
<proteinExistence type="predicted"/>
<feature type="transmembrane region" description="Helical" evidence="4">
    <location>
        <begin position="12"/>
        <end position="31"/>
    </location>
</feature>
<gene>
    <name evidence="6" type="ORF">A2866_00065</name>
</gene>
<feature type="transmembrane region" description="Helical" evidence="4">
    <location>
        <begin position="209"/>
        <end position="229"/>
    </location>
</feature>